<comment type="caution">
    <text evidence="5">The sequence shown here is derived from an EMBL/GenBank/DDBJ whole genome shotgun (WGS) entry which is preliminary data.</text>
</comment>
<keyword evidence="6" id="KW-1185">Reference proteome</keyword>
<dbReference type="Proteomes" id="UP000762676">
    <property type="component" value="Unassembled WGS sequence"/>
</dbReference>
<proteinExistence type="inferred from homology"/>
<dbReference type="InterPro" id="IPR052320">
    <property type="entry name" value="Cytochrome_b5_domain"/>
</dbReference>
<keyword evidence="1" id="KW-0349">Heme</keyword>
<organism evidence="5 6">
    <name type="scientific">Elysia marginata</name>
    <dbReference type="NCBI Taxonomy" id="1093978"/>
    <lineage>
        <taxon>Eukaryota</taxon>
        <taxon>Metazoa</taxon>
        <taxon>Spiralia</taxon>
        <taxon>Lophotrochozoa</taxon>
        <taxon>Mollusca</taxon>
        <taxon>Gastropoda</taxon>
        <taxon>Heterobranchia</taxon>
        <taxon>Euthyneura</taxon>
        <taxon>Panpulmonata</taxon>
        <taxon>Sacoglossa</taxon>
        <taxon>Placobranchoidea</taxon>
        <taxon>Plakobranchidae</taxon>
        <taxon>Elysia</taxon>
    </lineage>
</organism>
<sequence>MCTDIFGFTVEACHVDPQTNCIIPYCPKGRFVNIPPPYSDSDCAKDFGRPWWREDAYLVGILSQKTRLVQIINPRTSQDQVIEVCSEEIIETLSTRTVSQYAETRCVCVRSLMTEIQDRYMKFNAHAGSYTWKYEGKNLDMGKTLQENDIDVEDEEFFIS</sequence>
<dbReference type="EMBL" id="BMAT01009051">
    <property type="protein sequence ID" value="GFR97692.1"/>
    <property type="molecule type" value="Genomic_DNA"/>
</dbReference>
<gene>
    <name evidence="5" type="ORF">ElyMa_004483900</name>
</gene>
<protein>
    <submittedName>
        <fullName evidence="5">Cytochrome b5 domain-containing protein 1</fullName>
    </submittedName>
</protein>
<comment type="similarity">
    <text evidence="4">Belongs to the cytochrome b5 family.</text>
</comment>
<accession>A0AAV4HHQ9</accession>
<dbReference type="GO" id="GO:0046872">
    <property type="term" value="F:metal ion binding"/>
    <property type="evidence" value="ECO:0007669"/>
    <property type="project" value="UniProtKB-KW"/>
</dbReference>
<evidence type="ECO:0000313" key="5">
    <source>
        <dbReference type="EMBL" id="GFR97692.1"/>
    </source>
</evidence>
<keyword evidence="2" id="KW-0479">Metal-binding</keyword>
<dbReference type="AlphaFoldDB" id="A0AAV4HHQ9"/>
<evidence type="ECO:0000256" key="2">
    <source>
        <dbReference type="ARBA" id="ARBA00022723"/>
    </source>
</evidence>
<dbReference type="PANTHER" id="PTHR21281">
    <property type="entry name" value="CYTOCHROME B5 DOMAIN-CONTAINING PROTEIN 1"/>
    <property type="match status" value="1"/>
</dbReference>
<dbReference type="PANTHER" id="PTHR21281:SF0">
    <property type="entry name" value="CYTOCHROME B5 DOMAIN-CONTAINING PROTEIN 1"/>
    <property type="match status" value="1"/>
</dbReference>
<evidence type="ECO:0000256" key="3">
    <source>
        <dbReference type="ARBA" id="ARBA00023004"/>
    </source>
</evidence>
<keyword evidence="3" id="KW-0408">Iron</keyword>
<name>A0AAV4HHQ9_9GAST</name>
<evidence type="ECO:0000256" key="1">
    <source>
        <dbReference type="ARBA" id="ARBA00022617"/>
    </source>
</evidence>
<evidence type="ECO:0000313" key="6">
    <source>
        <dbReference type="Proteomes" id="UP000762676"/>
    </source>
</evidence>
<reference evidence="5 6" key="1">
    <citation type="journal article" date="2021" name="Elife">
        <title>Chloroplast acquisition without the gene transfer in kleptoplastic sea slugs, Plakobranchus ocellatus.</title>
        <authorList>
            <person name="Maeda T."/>
            <person name="Takahashi S."/>
            <person name="Yoshida T."/>
            <person name="Shimamura S."/>
            <person name="Takaki Y."/>
            <person name="Nagai Y."/>
            <person name="Toyoda A."/>
            <person name="Suzuki Y."/>
            <person name="Arimoto A."/>
            <person name="Ishii H."/>
            <person name="Satoh N."/>
            <person name="Nishiyama T."/>
            <person name="Hasebe M."/>
            <person name="Maruyama T."/>
            <person name="Minagawa J."/>
            <person name="Obokata J."/>
            <person name="Shigenobu S."/>
        </authorList>
    </citation>
    <scope>NUCLEOTIDE SEQUENCE [LARGE SCALE GENOMIC DNA]</scope>
</reference>
<evidence type="ECO:0000256" key="4">
    <source>
        <dbReference type="ARBA" id="ARBA00038168"/>
    </source>
</evidence>